<gene>
    <name evidence="13" type="ORF">BBD42_27755</name>
</gene>
<dbReference type="InterPro" id="IPR003594">
    <property type="entry name" value="HATPase_dom"/>
</dbReference>
<keyword evidence="7" id="KW-0067">ATP-binding</keyword>
<feature type="domain" description="Histidine kinase/HSP90-like ATPase" evidence="11">
    <location>
        <begin position="296"/>
        <end position="373"/>
    </location>
</feature>
<dbReference type="AlphaFoldDB" id="A0A1B2DQ79"/>
<evidence type="ECO:0000256" key="4">
    <source>
        <dbReference type="ARBA" id="ARBA00022679"/>
    </source>
</evidence>
<evidence type="ECO:0000256" key="3">
    <source>
        <dbReference type="ARBA" id="ARBA00022553"/>
    </source>
</evidence>
<evidence type="ECO:0000256" key="6">
    <source>
        <dbReference type="ARBA" id="ARBA00022777"/>
    </source>
</evidence>
<accession>A0A1B2DQ79</accession>
<dbReference type="Pfam" id="PF07730">
    <property type="entry name" value="HisKA_3"/>
    <property type="match status" value="1"/>
</dbReference>
<keyword evidence="8" id="KW-0902">Two-component regulatory system</keyword>
<dbReference type="Pfam" id="PF02518">
    <property type="entry name" value="HATPase_c"/>
    <property type="match status" value="1"/>
</dbReference>
<feature type="domain" description="Signal transduction histidine kinase subgroup 3 dimerisation and phosphoacceptor" evidence="12">
    <location>
        <begin position="182"/>
        <end position="247"/>
    </location>
</feature>
<evidence type="ECO:0000256" key="9">
    <source>
        <dbReference type="SAM" id="Coils"/>
    </source>
</evidence>
<dbReference type="GO" id="GO:0046983">
    <property type="term" value="F:protein dimerization activity"/>
    <property type="evidence" value="ECO:0007669"/>
    <property type="project" value="InterPro"/>
</dbReference>
<dbReference type="Gene3D" id="1.20.5.1930">
    <property type="match status" value="1"/>
</dbReference>
<keyword evidence="6" id="KW-0418">Kinase</keyword>
<dbReference type="InterPro" id="IPR036890">
    <property type="entry name" value="HATPase_C_sf"/>
</dbReference>
<dbReference type="RefSeq" id="WP_099520840.1">
    <property type="nucleotide sequence ID" value="NZ_CP016808.1"/>
</dbReference>
<feature type="transmembrane region" description="Helical" evidence="10">
    <location>
        <begin position="12"/>
        <end position="40"/>
    </location>
</feature>
<sequence length="391" mass="42319">MNVPIHWFRGLLIAGPAVISVFSISAASYASYTIGALIALSLIKLGSLFPKYAVLILLIELLGFGGFAYHFGGVLFLLPFSTLIAALSTKPSAGMAAMWIMAGGACLWIAMHEQAPGMMAAMLLLWLTIAAVLQAAQQVEGKRSQVETLYAALAQSHEELEAARRRMQSYASQIEQYAQTEERNRIARDIHDDLGHRLIRVKMMSEAALHLFQADPARAQATVGQIRDQLQDSMERMRQTVRRLAVPSEGDSRQYALDRLVTDSGEALGIAVAFEVQGNPRPLYPSMEFILFKNAQEAITNAVRHGGATRVKVTLLFQPHTVALTIANNGAVPEGAITAGLGMRGMRERISLIGGKLSWQSEDGFSVTTELPLLGGGAANDAGERQAFVKG</sequence>
<dbReference type="SUPFAM" id="SSF55874">
    <property type="entry name" value="ATPase domain of HSP90 chaperone/DNA topoisomerase II/histidine kinase"/>
    <property type="match status" value="1"/>
</dbReference>
<dbReference type="Gene3D" id="3.30.565.10">
    <property type="entry name" value="Histidine kinase-like ATPase, C-terminal domain"/>
    <property type="match status" value="1"/>
</dbReference>
<feature type="coiled-coil region" evidence="9">
    <location>
        <begin position="146"/>
        <end position="180"/>
    </location>
</feature>
<evidence type="ECO:0000256" key="10">
    <source>
        <dbReference type="SAM" id="Phobius"/>
    </source>
</evidence>
<keyword evidence="4" id="KW-0808">Transferase</keyword>
<keyword evidence="5" id="KW-0547">Nucleotide-binding</keyword>
<feature type="transmembrane region" description="Helical" evidence="10">
    <location>
        <begin position="52"/>
        <end position="80"/>
    </location>
</feature>
<dbReference type="EMBL" id="CP016808">
    <property type="protein sequence ID" value="ANY69874.1"/>
    <property type="molecule type" value="Genomic_DNA"/>
</dbReference>
<evidence type="ECO:0000256" key="1">
    <source>
        <dbReference type="ARBA" id="ARBA00000085"/>
    </source>
</evidence>
<protein>
    <recommendedName>
        <fullName evidence="2">histidine kinase</fullName>
        <ecNumber evidence="2">2.7.13.3</ecNumber>
    </recommendedName>
</protein>
<dbReference type="InterPro" id="IPR011712">
    <property type="entry name" value="Sig_transdc_His_kin_sub3_dim/P"/>
</dbReference>
<dbReference type="EC" id="2.7.13.3" evidence="2"/>
<evidence type="ECO:0000256" key="8">
    <source>
        <dbReference type="ARBA" id="ARBA00023012"/>
    </source>
</evidence>
<comment type="catalytic activity">
    <reaction evidence="1">
        <text>ATP + protein L-histidine = ADP + protein N-phospho-L-histidine.</text>
        <dbReference type="EC" id="2.7.13.3"/>
    </reaction>
</comment>
<evidence type="ECO:0000256" key="7">
    <source>
        <dbReference type="ARBA" id="ARBA00022840"/>
    </source>
</evidence>
<keyword evidence="3" id="KW-0597">Phosphoprotein</keyword>
<dbReference type="CDD" id="cd16917">
    <property type="entry name" value="HATPase_UhpB-NarQ-NarX-like"/>
    <property type="match status" value="1"/>
</dbReference>
<feature type="transmembrane region" description="Helical" evidence="10">
    <location>
        <begin position="92"/>
        <end position="111"/>
    </location>
</feature>
<reference evidence="13" key="1">
    <citation type="submission" date="2016-08" db="EMBL/GenBank/DDBJ databases">
        <title>Complete Genome Seqeunce of Paenibacillus sp. BIHB 4019 from tea rhizoplane.</title>
        <authorList>
            <person name="Thakur R."/>
            <person name="Swarnkar M.K."/>
            <person name="Gulati A."/>
        </authorList>
    </citation>
    <scope>NUCLEOTIDE SEQUENCE [LARGE SCALE GENOMIC DNA]</scope>
    <source>
        <strain evidence="13">BIHB4019</strain>
    </source>
</reference>
<evidence type="ECO:0000259" key="11">
    <source>
        <dbReference type="Pfam" id="PF02518"/>
    </source>
</evidence>
<evidence type="ECO:0000256" key="2">
    <source>
        <dbReference type="ARBA" id="ARBA00012438"/>
    </source>
</evidence>
<dbReference type="InterPro" id="IPR050482">
    <property type="entry name" value="Sensor_HK_TwoCompSys"/>
</dbReference>
<keyword evidence="10" id="KW-0812">Transmembrane</keyword>
<keyword evidence="10" id="KW-0472">Membrane</keyword>
<keyword evidence="10" id="KW-1133">Transmembrane helix</keyword>
<dbReference type="GO" id="GO:0000155">
    <property type="term" value="F:phosphorelay sensor kinase activity"/>
    <property type="evidence" value="ECO:0007669"/>
    <property type="project" value="InterPro"/>
</dbReference>
<dbReference type="GO" id="GO:0016020">
    <property type="term" value="C:membrane"/>
    <property type="evidence" value="ECO:0007669"/>
    <property type="project" value="InterPro"/>
</dbReference>
<evidence type="ECO:0000259" key="12">
    <source>
        <dbReference type="Pfam" id="PF07730"/>
    </source>
</evidence>
<name>A0A1B2DQ79_9BACL</name>
<dbReference type="PANTHER" id="PTHR24421:SF10">
    <property type="entry name" value="NITRATE_NITRITE SENSOR PROTEIN NARQ"/>
    <property type="match status" value="1"/>
</dbReference>
<organism evidence="13">
    <name type="scientific">Paenibacillus sp. BIHB 4019</name>
    <dbReference type="NCBI Taxonomy" id="1870819"/>
    <lineage>
        <taxon>Bacteria</taxon>
        <taxon>Bacillati</taxon>
        <taxon>Bacillota</taxon>
        <taxon>Bacilli</taxon>
        <taxon>Bacillales</taxon>
        <taxon>Paenibacillaceae</taxon>
        <taxon>Paenibacillus</taxon>
    </lineage>
</organism>
<feature type="transmembrane region" description="Helical" evidence="10">
    <location>
        <begin position="117"/>
        <end position="136"/>
    </location>
</feature>
<keyword evidence="9" id="KW-0175">Coiled coil</keyword>
<proteinExistence type="predicted"/>
<dbReference type="GO" id="GO:0005524">
    <property type="term" value="F:ATP binding"/>
    <property type="evidence" value="ECO:0007669"/>
    <property type="project" value="UniProtKB-KW"/>
</dbReference>
<dbReference type="PANTHER" id="PTHR24421">
    <property type="entry name" value="NITRATE/NITRITE SENSOR PROTEIN NARX-RELATED"/>
    <property type="match status" value="1"/>
</dbReference>
<evidence type="ECO:0000256" key="5">
    <source>
        <dbReference type="ARBA" id="ARBA00022741"/>
    </source>
</evidence>
<evidence type="ECO:0000313" key="13">
    <source>
        <dbReference type="EMBL" id="ANY69874.1"/>
    </source>
</evidence>